<dbReference type="eggNOG" id="COG1073">
    <property type="taxonomic scope" value="Bacteria"/>
</dbReference>
<evidence type="ECO:0000313" key="4">
    <source>
        <dbReference type="EMBL" id="EFQ82241.1"/>
    </source>
</evidence>
<gene>
    <name evidence="4" type="ORF">HMPREF0063_12606</name>
</gene>
<dbReference type="SUPFAM" id="SSF53474">
    <property type="entry name" value="alpha/beta-Hydrolases"/>
    <property type="match status" value="1"/>
</dbReference>
<proteinExistence type="inferred from homology"/>
<dbReference type="Gene3D" id="1.10.10.800">
    <property type="match status" value="1"/>
</dbReference>
<dbReference type="EMBL" id="ACLF03000010">
    <property type="protein sequence ID" value="EFQ82241.1"/>
    <property type="molecule type" value="Genomic_DNA"/>
</dbReference>
<dbReference type="PANTHER" id="PTHR22946:SF9">
    <property type="entry name" value="POLYKETIDE TRANSFERASE AF380"/>
    <property type="match status" value="1"/>
</dbReference>
<accession>E2SEZ7</accession>
<dbReference type="Proteomes" id="UP000003111">
    <property type="component" value="Unassembled WGS sequence"/>
</dbReference>
<keyword evidence="2 4" id="KW-0378">Hydrolase</keyword>
<comment type="caution">
    <text evidence="4">The sequence shown here is derived from an EMBL/GenBank/DDBJ whole genome shotgun (WGS) entry which is preliminary data.</text>
</comment>
<dbReference type="InterPro" id="IPR029058">
    <property type="entry name" value="AB_hydrolase_fold"/>
</dbReference>
<feature type="domain" description="Serine aminopeptidase S33" evidence="3">
    <location>
        <begin position="45"/>
        <end position="270"/>
    </location>
</feature>
<evidence type="ECO:0000256" key="2">
    <source>
        <dbReference type="ARBA" id="ARBA00022801"/>
    </source>
</evidence>
<sequence length="310" mass="33259">MDGRRRGGQTRQMRTDVSFLSHGTRLAAWHWSGEGDALTSTGGRPCVVMAHGFGATKDAGLEPFAERFAAAGADVLMFDYRGFGTSEGFERQVVDHRRHREDYVAAVAHARTLEGVDPDRIVLWGSSYSGGHVVAVAGGDPRIAGVVSQGAAMDGLGAVLQIVSYAGLLHLLKLSAHALRDAVGHLLRRPPRLMPIVGPPGSVAAITSADGESGYRTIMGPTFRNEMPGRCVLPIMTNRPVTHAKRLHMPLMLVLASQDSIAPPSAVERVGRLARGPVTIERLDVGHFDIYVGEPFETSVAAQVEFLRTL</sequence>
<dbReference type="InterPro" id="IPR022742">
    <property type="entry name" value="Hydrolase_4"/>
</dbReference>
<dbReference type="Gene3D" id="3.40.50.1820">
    <property type="entry name" value="alpha/beta hydrolase"/>
    <property type="match status" value="1"/>
</dbReference>
<evidence type="ECO:0000313" key="5">
    <source>
        <dbReference type="Proteomes" id="UP000003111"/>
    </source>
</evidence>
<dbReference type="InterPro" id="IPR050261">
    <property type="entry name" value="FrsA_esterase"/>
</dbReference>
<dbReference type="AlphaFoldDB" id="E2SEZ7"/>
<dbReference type="Pfam" id="PF12146">
    <property type="entry name" value="Hydrolase_4"/>
    <property type="match status" value="1"/>
</dbReference>
<dbReference type="GO" id="GO:0052689">
    <property type="term" value="F:carboxylic ester hydrolase activity"/>
    <property type="evidence" value="ECO:0007669"/>
    <property type="project" value="UniProtKB-ARBA"/>
</dbReference>
<evidence type="ECO:0000256" key="1">
    <source>
        <dbReference type="ARBA" id="ARBA00008645"/>
    </source>
</evidence>
<dbReference type="HOGENOM" id="CLU_048587_1_0_11"/>
<dbReference type="STRING" id="585531.HMPREF0063_12606"/>
<dbReference type="PANTHER" id="PTHR22946">
    <property type="entry name" value="DIENELACTONE HYDROLASE DOMAIN-CONTAINING PROTEIN-RELATED"/>
    <property type="match status" value="1"/>
</dbReference>
<name>E2SEZ7_9ACTN</name>
<keyword evidence="5" id="KW-1185">Reference proteome</keyword>
<comment type="similarity">
    <text evidence="1">Belongs to the AB hydrolase superfamily.</text>
</comment>
<protein>
    <submittedName>
        <fullName evidence="4">Hydrolase, alpha/beta domain protein</fullName>
    </submittedName>
</protein>
<reference evidence="4" key="1">
    <citation type="submission" date="2010-08" db="EMBL/GenBank/DDBJ databases">
        <authorList>
            <person name="Muzny D."/>
            <person name="Qin X."/>
            <person name="Buhay C."/>
            <person name="Dugan-Rocha S."/>
            <person name="Ding Y."/>
            <person name="Chen G."/>
            <person name="Hawes A."/>
            <person name="Holder M."/>
            <person name="Jhangiani S."/>
            <person name="Johnson A."/>
            <person name="Khan Z."/>
            <person name="Li Z."/>
            <person name="Liu W."/>
            <person name="Liu X."/>
            <person name="Perez L."/>
            <person name="Shen H."/>
            <person name="Wang Q."/>
            <person name="Watt J."/>
            <person name="Xi L."/>
            <person name="Xin Y."/>
            <person name="Zhou J."/>
            <person name="Deng J."/>
            <person name="Jiang H."/>
            <person name="Liu Y."/>
            <person name="Qu J."/>
            <person name="Song X.-Z."/>
            <person name="Zhang L."/>
            <person name="Villasana D."/>
            <person name="Johnson A."/>
            <person name="Liu J."/>
            <person name="Liyanage D."/>
            <person name="Lorensuhewa L."/>
            <person name="Robinson T."/>
            <person name="Song A."/>
            <person name="Song B.-B."/>
            <person name="Dinh H."/>
            <person name="Thornton R."/>
            <person name="Coyle M."/>
            <person name="Francisco L."/>
            <person name="Jackson L."/>
            <person name="Javaid M."/>
            <person name="Korchina V."/>
            <person name="Kovar C."/>
            <person name="Mata R."/>
            <person name="Mathew T."/>
            <person name="Ngo R."/>
            <person name="Nguyen L."/>
            <person name="Nguyen N."/>
            <person name="Okwuonu G."/>
            <person name="Ongeri F."/>
            <person name="Pham C."/>
            <person name="Simmons D."/>
            <person name="Wilczek-Boney K."/>
            <person name="Hale W."/>
            <person name="Jakkamsetti A."/>
            <person name="Pham P."/>
            <person name="Ruth R."/>
            <person name="San Lucas F."/>
            <person name="Warren J."/>
            <person name="Zhang J."/>
            <person name="Zhao Z."/>
            <person name="Zhou C."/>
            <person name="Zhu D."/>
            <person name="Lee S."/>
            <person name="Bess C."/>
            <person name="Blankenburg K."/>
            <person name="Forbes L."/>
            <person name="Fu Q."/>
            <person name="Gubbala S."/>
            <person name="Hirani K."/>
            <person name="Jayaseelan J.C."/>
            <person name="Lara F."/>
            <person name="Munidasa M."/>
            <person name="Palculict T."/>
            <person name="Patil S."/>
            <person name="Pu L.-L."/>
            <person name="Saada N."/>
            <person name="Tang L."/>
            <person name="Weissenberger G."/>
            <person name="Zhu Y."/>
            <person name="Hemphill L."/>
            <person name="Shang Y."/>
            <person name="Youmans B."/>
            <person name="Ayvaz T."/>
            <person name="Ross M."/>
            <person name="Santibanez J."/>
            <person name="Aqrawi P."/>
            <person name="Gross S."/>
            <person name="Joshi V."/>
            <person name="Fowler G."/>
            <person name="Nazareth L."/>
            <person name="Reid J."/>
            <person name="Worley K."/>
            <person name="Petrosino J."/>
            <person name="Highlander S."/>
            <person name="Gibbs R."/>
        </authorList>
    </citation>
    <scope>NUCLEOTIDE SEQUENCE [LARGE SCALE GENOMIC DNA]</scope>
    <source>
        <strain evidence="4">DSM 15272</strain>
    </source>
</reference>
<evidence type="ECO:0000259" key="3">
    <source>
        <dbReference type="Pfam" id="PF12146"/>
    </source>
</evidence>
<organism evidence="4 5">
    <name type="scientific">Aeromicrobium marinum DSM 15272</name>
    <dbReference type="NCBI Taxonomy" id="585531"/>
    <lineage>
        <taxon>Bacteria</taxon>
        <taxon>Bacillati</taxon>
        <taxon>Actinomycetota</taxon>
        <taxon>Actinomycetes</taxon>
        <taxon>Propionibacteriales</taxon>
        <taxon>Nocardioidaceae</taxon>
        <taxon>Aeromicrobium</taxon>
    </lineage>
</organism>